<accession>A0ABR2J0X6</accession>
<protein>
    <submittedName>
        <fullName evidence="1">Uncharacterized protein</fullName>
    </submittedName>
</protein>
<gene>
    <name evidence="1" type="ORF">M9Y10_006963</name>
</gene>
<sequence>MMYPTNQFLIFNDSCYSGSMINLVESYNQFYKFKINSEIQTNINAQVIFSFYELFTFVLKGKSADNLYNTISQMIDCYQHIKVPLCSIKKVLNLEIQSNINPDLSVNEVCDFANEIRIFGFKIVQDILNFQIIFNSAKSILQEEEEEEATFKKSLAIFTKFNLDMIVKLYGKNFELFMKTLETLYLSKDHIDFESAPHQNVEIITSTDEKHVCVSFASIRVNKVTKIYPGSPAISSFIKEMFLNSYCESLNFENIVKEISVFEGKNIFFHGRINQKSREERKKRRWIHLFPMHFKQTKQEYSCKIDEDMLLKVAALRAISFSNVIELKKAAQSLVHQEGEPSKLNSSNDCMADIVSLAAILNSNNKEVNSLISKCIVKNPTFRLKNLLGIEMICLIIESAFGLSNSPVKMTAVILNCIDAAIKFEIYQILQSSSSDLENLILKREITTFIQQKSKQNCNSNDELEFIDDIAKAAFILLNPKSVFYSFIIASSLLQDPLMDNVKITDLALSISSLPKKDYQCFIHDENEQINIELAECYLLSYSKSSLIKVNSICDLQIKNDAMRYVAQKLQYLSSISMMKLFVENFEIKTSQLFIDTLIVPIEEVLSDKKISTFFIPSILASLQLSTIIDALYISDSTVESNWYNEAINKIKKIGIKNPDNEYCNTILDLAEFSLISHKDVNDKAEFNEEVDKIKINIKNQIINSLNKILKLIDVSILRARENISKNMNTEFLIEQINEYP</sequence>
<keyword evidence="2" id="KW-1185">Reference proteome</keyword>
<evidence type="ECO:0000313" key="2">
    <source>
        <dbReference type="Proteomes" id="UP001470230"/>
    </source>
</evidence>
<proteinExistence type="predicted"/>
<reference evidence="1 2" key="1">
    <citation type="submission" date="2024-04" db="EMBL/GenBank/DDBJ databases">
        <title>Tritrichomonas musculus Genome.</title>
        <authorList>
            <person name="Alves-Ferreira E."/>
            <person name="Grigg M."/>
            <person name="Lorenzi H."/>
            <person name="Galac M."/>
        </authorList>
    </citation>
    <scope>NUCLEOTIDE SEQUENCE [LARGE SCALE GENOMIC DNA]</scope>
    <source>
        <strain evidence="1 2">EAF2021</strain>
    </source>
</reference>
<organism evidence="1 2">
    <name type="scientific">Tritrichomonas musculus</name>
    <dbReference type="NCBI Taxonomy" id="1915356"/>
    <lineage>
        <taxon>Eukaryota</taxon>
        <taxon>Metamonada</taxon>
        <taxon>Parabasalia</taxon>
        <taxon>Tritrichomonadida</taxon>
        <taxon>Tritrichomonadidae</taxon>
        <taxon>Tritrichomonas</taxon>
    </lineage>
</organism>
<evidence type="ECO:0000313" key="1">
    <source>
        <dbReference type="EMBL" id="KAK8871247.1"/>
    </source>
</evidence>
<name>A0ABR2J0X6_9EUKA</name>
<dbReference type="Proteomes" id="UP001470230">
    <property type="component" value="Unassembled WGS sequence"/>
</dbReference>
<comment type="caution">
    <text evidence="1">The sequence shown here is derived from an EMBL/GenBank/DDBJ whole genome shotgun (WGS) entry which is preliminary data.</text>
</comment>
<dbReference type="EMBL" id="JAPFFF010000013">
    <property type="protein sequence ID" value="KAK8871247.1"/>
    <property type="molecule type" value="Genomic_DNA"/>
</dbReference>